<comment type="caution">
    <text evidence="1">The sequence shown here is derived from an EMBL/GenBank/DDBJ whole genome shotgun (WGS) entry which is preliminary data.</text>
</comment>
<reference evidence="2 3" key="2">
    <citation type="submission" date="2024-07" db="EMBL/GenBank/DDBJ databases">
        <authorList>
            <person name="Akdeniz Z."/>
        </authorList>
    </citation>
    <scope>NUCLEOTIDE SEQUENCE [LARGE SCALE GENOMIC DNA]</scope>
</reference>
<evidence type="ECO:0000313" key="1">
    <source>
        <dbReference type="EMBL" id="CAI9973893.1"/>
    </source>
</evidence>
<dbReference type="AlphaFoldDB" id="A0AA86RI38"/>
<reference evidence="1" key="1">
    <citation type="submission" date="2023-06" db="EMBL/GenBank/DDBJ databases">
        <authorList>
            <person name="Kurt Z."/>
        </authorList>
    </citation>
    <scope>NUCLEOTIDE SEQUENCE</scope>
</reference>
<dbReference type="EMBL" id="CATOUU010001128">
    <property type="protein sequence ID" value="CAI9973893.1"/>
    <property type="molecule type" value="Genomic_DNA"/>
</dbReference>
<proteinExistence type="predicted"/>
<dbReference type="Proteomes" id="UP001642409">
    <property type="component" value="Unassembled WGS sequence"/>
</dbReference>
<evidence type="ECO:0000313" key="2">
    <source>
        <dbReference type="EMBL" id="CAL6100136.1"/>
    </source>
</evidence>
<keyword evidence="3" id="KW-1185">Reference proteome</keyword>
<sequence length="394" mass="46540">MHQKLVFVNQYDSWQADLLDIRESKYMKEKVNTQFVSIFYNPACHMIHLKLLTNKTPAQTLEHIKILQKYLDELDLEPDIITLTTDFGNEYKQVFDEYLVERDIAHRVVLFDDLQLAPINSICRYLRFRIQRAIQELVDINEDQHHKGQIHVMQSQLETILDNLIKYHNFEKVIGLYDTTPVNITREQVDDVNLVKQAQNDELNNVHDFYIGDLVKVLLLKNKLEKKREGKWSKGTYKIINKIGSFYQVIPEPFDFKQYAQTFQLQRGYPWGIPAYHRKCYQLKFAKDHSKEYFSYELENTNHYTFDSIQAAVNSKDNVVSVYDALDENLSNDVFYRIKASTANTFLKEDSKTTYKIRPNQLKLHDKSIITHIEDNYLFGLDTPPGYVPVFLMK</sequence>
<name>A0AA86RI38_9EUKA</name>
<organism evidence="1">
    <name type="scientific">Hexamita inflata</name>
    <dbReference type="NCBI Taxonomy" id="28002"/>
    <lineage>
        <taxon>Eukaryota</taxon>
        <taxon>Metamonada</taxon>
        <taxon>Diplomonadida</taxon>
        <taxon>Hexamitidae</taxon>
        <taxon>Hexamitinae</taxon>
        <taxon>Hexamita</taxon>
    </lineage>
</organism>
<protein>
    <submittedName>
        <fullName evidence="1">Uncharacterized protein</fullName>
    </submittedName>
</protein>
<accession>A0AA86RI38</accession>
<dbReference type="EMBL" id="CAXDID020000527">
    <property type="protein sequence ID" value="CAL6100136.1"/>
    <property type="molecule type" value="Genomic_DNA"/>
</dbReference>
<evidence type="ECO:0000313" key="3">
    <source>
        <dbReference type="Proteomes" id="UP001642409"/>
    </source>
</evidence>
<gene>
    <name evidence="1" type="ORF">HINF_LOCUS61538</name>
    <name evidence="2" type="ORF">HINF_LOCUS70412</name>
</gene>